<organism evidence="1 2">
    <name type="scientific">Araneus ventricosus</name>
    <name type="common">Orbweaver spider</name>
    <name type="synonym">Epeira ventricosa</name>
    <dbReference type="NCBI Taxonomy" id="182803"/>
    <lineage>
        <taxon>Eukaryota</taxon>
        <taxon>Metazoa</taxon>
        <taxon>Ecdysozoa</taxon>
        <taxon>Arthropoda</taxon>
        <taxon>Chelicerata</taxon>
        <taxon>Arachnida</taxon>
        <taxon>Araneae</taxon>
        <taxon>Araneomorphae</taxon>
        <taxon>Entelegynae</taxon>
        <taxon>Araneoidea</taxon>
        <taxon>Araneidae</taxon>
        <taxon>Araneus</taxon>
    </lineage>
</organism>
<evidence type="ECO:0000313" key="2">
    <source>
        <dbReference type="Proteomes" id="UP000499080"/>
    </source>
</evidence>
<evidence type="ECO:0000313" key="1">
    <source>
        <dbReference type="EMBL" id="GBN29052.1"/>
    </source>
</evidence>
<comment type="caution">
    <text evidence="1">The sequence shown here is derived from an EMBL/GenBank/DDBJ whole genome shotgun (WGS) entry which is preliminary data.</text>
</comment>
<name>A0A4Y2MR42_ARAVE</name>
<gene>
    <name evidence="1" type="ORF">AVEN_248076_1</name>
</gene>
<reference evidence="1 2" key="1">
    <citation type="journal article" date="2019" name="Sci. Rep.">
        <title>Orb-weaving spider Araneus ventricosus genome elucidates the spidroin gene catalogue.</title>
        <authorList>
            <person name="Kono N."/>
            <person name="Nakamura H."/>
            <person name="Ohtoshi R."/>
            <person name="Moran D.A.P."/>
            <person name="Shinohara A."/>
            <person name="Yoshida Y."/>
            <person name="Fujiwara M."/>
            <person name="Mori M."/>
            <person name="Tomita M."/>
            <person name="Arakawa K."/>
        </authorList>
    </citation>
    <scope>NUCLEOTIDE SEQUENCE [LARGE SCALE GENOMIC DNA]</scope>
</reference>
<keyword evidence="2" id="KW-1185">Reference proteome</keyword>
<dbReference type="Proteomes" id="UP000499080">
    <property type="component" value="Unassembled WGS sequence"/>
</dbReference>
<sequence>MKFVIWFYHRNCGILSNFGPNSFEESLSACPRGYEYVKSTSGFSLAILTSQSGATRGYSGTGLVISNRGQMMRTTPELAPPLQTSAPHQLFLLVFMIWS</sequence>
<proteinExistence type="predicted"/>
<protein>
    <submittedName>
        <fullName evidence="1">Uncharacterized protein</fullName>
    </submittedName>
</protein>
<accession>A0A4Y2MR42</accession>
<dbReference type="AlphaFoldDB" id="A0A4Y2MR42"/>
<dbReference type="EMBL" id="BGPR01007726">
    <property type="protein sequence ID" value="GBN29052.1"/>
    <property type="molecule type" value="Genomic_DNA"/>
</dbReference>